<dbReference type="PANTHER" id="PTHR48043">
    <property type="entry name" value="EG:EG0003.4 PROTEIN-RELATED"/>
    <property type="match status" value="1"/>
</dbReference>
<keyword evidence="4" id="KW-0812">Transmembrane</keyword>
<comment type="similarity">
    <text evidence="1">Belongs to the UDP-glycosyltransferase family.</text>
</comment>
<evidence type="ECO:0000313" key="6">
    <source>
        <dbReference type="EMBL" id="PCG65793.1"/>
    </source>
</evidence>
<feature type="transmembrane region" description="Helical" evidence="4">
    <location>
        <begin position="483"/>
        <end position="506"/>
    </location>
</feature>
<dbReference type="CDD" id="cd03784">
    <property type="entry name" value="GT1_Gtf-like"/>
    <property type="match status" value="1"/>
</dbReference>
<name>A0A2A4J325_HELVI</name>
<keyword evidence="5" id="KW-0732">Signal</keyword>
<dbReference type="Pfam" id="PF00201">
    <property type="entry name" value="UDPGT"/>
    <property type="match status" value="1"/>
</dbReference>
<sequence>MKILVLFSLFFGLCSVESLKVLVCFHMPVKSLSILGTGVVRHLLNAGHEVTYITVYPLKNPPTKNFRQIDISKNIELVAHDETLTMGYVLEHQIEKNGAYQIQVFAEENARLTFNNENMKKLIQDPNEKFDVVVCDLLESEVYAGLAVLYECPMVWLYSMGAHWQVLRLIDHGTNPAFTPDYLSPNNLPLSFSERVEELWARVRWQFLKTFITQPRERKMYEEIFGPLVARRGRTLPDYEDVIYNASLIFGNEHNAIRDRPATPQNFKYIGGFHIEDPVKPLPKHLQELMDNSKHSVIYFSMGSFLQSTSLPRKLVVELLNMFGELKQTVIWKYETNLTDIPKNVHIVNWAPQPSILAHPNLKMFITHGGLLSSLEAVHFGVPIIGVPVFFDQFTNINKAVVNGFALRVNLDYDLPNGLRSAIKVMLNDNRYSQKVKEMSSIYHDRLAKPGDEIVHWVEHVVRTRGSHHLRSPAFYVPLYQRLYLDLLALILAAIYVIKQLLASFYETKSKKNSKKKRN</sequence>
<evidence type="ECO:0000256" key="4">
    <source>
        <dbReference type="SAM" id="Phobius"/>
    </source>
</evidence>
<dbReference type="InterPro" id="IPR002213">
    <property type="entry name" value="UDP_glucos_trans"/>
</dbReference>
<evidence type="ECO:0000256" key="5">
    <source>
        <dbReference type="SAM" id="SignalP"/>
    </source>
</evidence>
<comment type="caution">
    <text evidence="6">The sequence shown here is derived from an EMBL/GenBank/DDBJ whole genome shotgun (WGS) entry which is preliminary data.</text>
</comment>
<proteinExistence type="inferred from homology"/>
<keyword evidence="4" id="KW-1133">Transmembrane helix</keyword>
<dbReference type="GO" id="GO:0008194">
    <property type="term" value="F:UDP-glycosyltransferase activity"/>
    <property type="evidence" value="ECO:0007669"/>
    <property type="project" value="InterPro"/>
</dbReference>
<evidence type="ECO:0000256" key="1">
    <source>
        <dbReference type="ARBA" id="ARBA00009995"/>
    </source>
</evidence>
<keyword evidence="2" id="KW-0328">Glycosyltransferase</keyword>
<organism evidence="6">
    <name type="scientific">Heliothis virescens</name>
    <name type="common">Tobacco budworm moth</name>
    <dbReference type="NCBI Taxonomy" id="7102"/>
    <lineage>
        <taxon>Eukaryota</taxon>
        <taxon>Metazoa</taxon>
        <taxon>Ecdysozoa</taxon>
        <taxon>Arthropoda</taxon>
        <taxon>Hexapoda</taxon>
        <taxon>Insecta</taxon>
        <taxon>Pterygota</taxon>
        <taxon>Neoptera</taxon>
        <taxon>Endopterygota</taxon>
        <taxon>Lepidoptera</taxon>
        <taxon>Glossata</taxon>
        <taxon>Ditrysia</taxon>
        <taxon>Noctuoidea</taxon>
        <taxon>Noctuidae</taxon>
        <taxon>Heliothinae</taxon>
        <taxon>Heliothis</taxon>
    </lineage>
</organism>
<feature type="signal peptide" evidence="5">
    <location>
        <begin position="1"/>
        <end position="18"/>
    </location>
</feature>
<evidence type="ECO:0000256" key="3">
    <source>
        <dbReference type="ARBA" id="ARBA00022679"/>
    </source>
</evidence>
<protein>
    <recommendedName>
        <fullName evidence="7">Glucuronosyltransferase</fullName>
    </recommendedName>
</protein>
<accession>A0A2A4J325</accession>
<dbReference type="STRING" id="7102.A0A2A4J325"/>
<dbReference type="SUPFAM" id="SSF53756">
    <property type="entry name" value="UDP-Glycosyltransferase/glycogen phosphorylase"/>
    <property type="match status" value="1"/>
</dbReference>
<evidence type="ECO:0008006" key="7">
    <source>
        <dbReference type="Google" id="ProtNLM"/>
    </source>
</evidence>
<keyword evidence="3" id="KW-0808">Transferase</keyword>
<dbReference type="Gene3D" id="3.40.50.2000">
    <property type="entry name" value="Glycogen Phosphorylase B"/>
    <property type="match status" value="1"/>
</dbReference>
<dbReference type="EMBL" id="NWSH01003818">
    <property type="protein sequence ID" value="PCG65793.1"/>
    <property type="molecule type" value="Genomic_DNA"/>
</dbReference>
<keyword evidence="4" id="KW-0472">Membrane</keyword>
<feature type="chain" id="PRO_5012224052" description="Glucuronosyltransferase" evidence="5">
    <location>
        <begin position="19"/>
        <end position="519"/>
    </location>
</feature>
<dbReference type="InterPro" id="IPR050271">
    <property type="entry name" value="UDP-glycosyltransferase"/>
</dbReference>
<gene>
    <name evidence="6" type="ORF">B5V51_8649</name>
</gene>
<dbReference type="FunFam" id="3.40.50.2000:FF:000050">
    <property type="entry name" value="UDP-glucuronosyltransferase"/>
    <property type="match status" value="1"/>
</dbReference>
<evidence type="ECO:0000256" key="2">
    <source>
        <dbReference type="ARBA" id="ARBA00022676"/>
    </source>
</evidence>
<dbReference type="AlphaFoldDB" id="A0A2A4J325"/>
<dbReference type="PANTHER" id="PTHR48043:SF159">
    <property type="entry name" value="EG:EG0003.4 PROTEIN-RELATED"/>
    <property type="match status" value="1"/>
</dbReference>
<reference evidence="6" key="1">
    <citation type="submission" date="2017-09" db="EMBL/GenBank/DDBJ databases">
        <title>Contemporary evolution of a Lepidopteran species, Heliothis virescens, in response to modern agricultural practices.</title>
        <authorList>
            <person name="Fritz M.L."/>
            <person name="Deyonke A.M."/>
            <person name="Papanicolaou A."/>
            <person name="Micinski S."/>
            <person name="Westbrook J."/>
            <person name="Gould F."/>
        </authorList>
    </citation>
    <scope>NUCLEOTIDE SEQUENCE [LARGE SCALE GENOMIC DNA]</scope>
    <source>
        <strain evidence="6">HvINT-</strain>
        <tissue evidence="6">Whole body</tissue>
    </source>
</reference>